<gene>
    <name evidence="1" type="ORF">IV203_024531</name>
</gene>
<evidence type="ECO:0000313" key="2">
    <source>
        <dbReference type="Proteomes" id="UP000693970"/>
    </source>
</evidence>
<dbReference type="EMBL" id="JAGRRH010000060">
    <property type="protein sequence ID" value="KAG7338283.1"/>
    <property type="molecule type" value="Genomic_DNA"/>
</dbReference>
<protein>
    <submittedName>
        <fullName evidence="1">Uncharacterized protein</fullName>
    </submittedName>
</protein>
<reference evidence="1" key="1">
    <citation type="journal article" date="2021" name="Sci. Rep.">
        <title>Diploid genomic architecture of Nitzschia inconspicua, an elite biomass production diatom.</title>
        <authorList>
            <person name="Oliver A."/>
            <person name="Podell S."/>
            <person name="Pinowska A."/>
            <person name="Traller J.C."/>
            <person name="Smith S.R."/>
            <person name="McClure R."/>
            <person name="Beliaev A."/>
            <person name="Bohutskyi P."/>
            <person name="Hill E.A."/>
            <person name="Rabines A."/>
            <person name="Zheng H."/>
            <person name="Allen L.Z."/>
            <person name="Kuo A."/>
            <person name="Grigoriev I.V."/>
            <person name="Allen A.E."/>
            <person name="Hazlebeck D."/>
            <person name="Allen E.E."/>
        </authorList>
    </citation>
    <scope>NUCLEOTIDE SEQUENCE</scope>
    <source>
        <strain evidence="1">Hildebrandi</strain>
    </source>
</reference>
<dbReference type="AlphaFoldDB" id="A0A9K3K8E0"/>
<comment type="caution">
    <text evidence="1">The sequence shown here is derived from an EMBL/GenBank/DDBJ whole genome shotgun (WGS) entry which is preliminary data.</text>
</comment>
<keyword evidence="2" id="KW-1185">Reference proteome</keyword>
<evidence type="ECO:0000313" key="1">
    <source>
        <dbReference type="EMBL" id="KAG7338283.1"/>
    </source>
</evidence>
<organism evidence="1 2">
    <name type="scientific">Nitzschia inconspicua</name>
    <dbReference type="NCBI Taxonomy" id="303405"/>
    <lineage>
        <taxon>Eukaryota</taxon>
        <taxon>Sar</taxon>
        <taxon>Stramenopiles</taxon>
        <taxon>Ochrophyta</taxon>
        <taxon>Bacillariophyta</taxon>
        <taxon>Bacillariophyceae</taxon>
        <taxon>Bacillariophycidae</taxon>
        <taxon>Bacillariales</taxon>
        <taxon>Bacillariaceae</taxon>
        <taxon>Nitzschia</taxon>
    </lineage>
</organism>
<reference evidence="1" key="2">
    <citation type="submission" date="2021-04" db="EMBL/GenBank/DDBJ databases">
        <authorList>
            <person name="Podell S."/>
        </authorList>
    </citation>
    <scope>NUCLEOTIDE SEQUENCE</scope>
    <source>
        <strain evidence="1">Hildebrandi</strain>
    </source>
</reference>
<accession>A0A9K3K8E0</accession>
<dbReference type="Proteomes" id="UP000693970">
    <property type="component" value="Unassembled WGS sequence"/>
</dbReference>
<name>A0A9K3K8E0_9STRA</name>
<sequence length="88" mass="9757">MLSMTNLIRSQSEKSAIFSSVTQFPGSLGVVANAFQTLTSTTLRHASMSTQHFPLLSILNGWKANGLRTGVFDYCTVCRCKGRWEIQK</sequence>
<proteinExistence type="predicted"/>